<dbReference type="EMBL" id="RWIS01000018">
    <property type="protein sequence ID" value="RSK24196.1"/>
    <property type="molecule type" value="Genomic_DNA"/>
</dbReference>
<dbReference type="AlphaFoldDB" id="A0A3R9LPE1"/>
<evidence type="ECO:0000313" key="1">
    <source>
        <dbReference type="EMBL" id="RSK24196.1"/>
    </source>
</evidence>
<comment type="caution">
    <text evidence="1">The sequence shown here is derived from an EMBL/GenBank/DDBJ whole genome shotgun (WGS) entry which is preliminary data.</text>
</comment>
<keyword evidence="2" id="KW-1185">Reference proteome</keyword>
<organism evidence="1 2">
    <name type="scientific">Hymenobacter metallilatus</name>
    <dbReference type="NCBI Taxonomy" id="2493666"/>
    <lineage>
        <taxon>Bacteria</taxon>
        <taxon>Pseudomonadati</taxon>
        <taxon>Bacteroidota</taxon>
        <taxon>Cytophagia</taxon>
        <taxon>Cytophagales</taxon>
        <taxon>Hymenobacteraceae</taxon>
        <taxon>Hymenobacter</taxon>
    </lineage>
</organism>
<evidence type="ECO:0000313" key="2">
    <source>
        <dbReference type="Proteomes" id="UP000280066"/>
    </source>
</evidence>
<accession>A0A3R9LPE1</accession>
<sequence>MKLNKNRAKQSAIDTGAAVVGAVVAHAGSTYLSGMADSNATLGKVKQHIPAIVLGAVLAVQALDLVPASNDMVTSALLGAGVVSGMAAVREYTGANDETKNTAGVAEMVNKYVPGLSSGLQGLGYVDYTEAPSISSSLLAAGNTHRALNGGSMGFLPVQAAASGQDVRKAFAG</sequence>
<protein>
    <submittedName>
        <fullName evidence="1">Uncharacterized protein</fullName>
    </submittedName>
</protein>
<gene>
    <name evidence="1" type="ORF">EI290_20665</name>
</gene>
<name>A0A3R9LPE1_9BACT</name>
<proteinExistence type="predicted"/>
<dbReference type="Proteomes" id="UP000280066">
    <property type="component" value="Unassembled WGS sequence"/>
</dbReference>
<dbReference type="RefSeq" id="WP_125433552.1">
    <property type="nucleotide sequence ID" value="NZ_RWIS01000018.1"/>
</dbReference>
<reference evidence="1 2" key="1">
    <citation type="submission" date="2018-12" db="EMBL/GenBank/DDBJ databases">
        <authorList>
            <person name="Feng G."/>
            <person name="Zhu H."/>
        </authorList>
    </citation>
    <scope>NUCLEOTIDE SEQUENCE [LARGE SCALE GENOMIC DNA]</scope>
    <source>
        <strain evidence="1 2">9PBR-2</strain>
    </source>
</reference>